<evidence type="ECO:0000313" key="2">
    <source>
        <dbReference type="Proteomes" id="UP000814128"/>
    </source>
</evidence>
<reference evidence="1" key="1">
    <citation type="submission" date="2021-02" db="EMBL/GenBank/DDBJ databases">
        <authorList>
            <consortium name="DOE Joint Genome Institute"/>
            <person name="Ahrendt S."/>
            <person name="Looney B.P."/>
            <person name="Miyauchi S."/>
            <person name="Morin E."/>
            <person name="Drula E."/>
            <person name="Courty P.E."/>
            <person name="Chicoki N."/>
            <person name="Fauchery L."/>
            <person name="Kohler A."/>
            <person name="Kuo A."/>
            <person name="Labutti K."/>
            <person name="Pangilinan J."/>
            <person name="Lipzen A."/>
            <person name="Riley R."/>
            <person name="Andreopoulos W."/>
            <person name="He G."/>
            <person name="Johnson J."/>
            <person name="Barry K.W."/>
            <person name="Grigoriev I.V."/>
            <person name="Nagy L."/>
            <person name="Hibbett D."/>
            <person name="Henrissat B."/>
            <person name="Matheny P.B."/>
            <person name="Labbe J."/>
            <person name="Martin F."/>
        </authorList>
    </citation>
    <scope>NUCLEOTIDE SEQUENCE</scope>
    <source>
        <strain evidence="1">EC-137</strain>
    </source>
</reference>
<keyword evidence="2" id="KW-1185">Reference proteome</keyword>
<sequence length="1062" mass="119786">MPTSNKAYRTKPCRFFLAGNCQKGDTCTYIHEQKPRIPSARTLLDASECRLTTSPKLASSRAVLASGTPIPAPQAQSGQEESSQGLSSSHIPPTPVSKPHLKRGEIPCHAWKAGHCIKGEKCWLARGRAVLAARDRVERVAHERVTREAQEREIRAARERAVREAQERAAREAQERAEREAQERAEREAQERAEQQARQLAERLRREREEHEAEERRVAQERLQEEERARRAAQAEEDAMKTIQSIVFGSIVTFEAGLSIPGVITGFECCSIRIRNLPPNATEREITSLFTQQGIDPSRFLLHGVKRTSDTKQATVIMDAESGHALSIGLDEIEFRDQRLAFEVGSYNLPGKMGQSTTRDPNVLTISWRVPSARYVVTYSNTETAETMIRELNGTTHFGRRLKVEKNSSPPGRTVSIDPNSVKIDNLPPTVLDPDICALAQSARVRRLPTKGMVFEVAQSSRMLRDELAVHIGQSSILSFERAPDTGHGSCVNFCVRFASWEDAKKAHDFLETSRPTYIGSPCWFKLPAPLVFNMTIVNEQFNAQHELWDSLRSSLQDKGACNLAVSADLKRPVHHIRLLGSDKQAVGAMRVRVESLAAGEKIEGWHASLAPQSNTLARTLLEQTGAYIRTDWKQRQIRVYGNPRAVERARTWVARELAQLAGFEKTTVLPPNAVRFFMAQGLAELKELLGDDNVKYTPRTRILSVSGGEEAHHAVTRLLQQAVRTRVILANADDAQLPCPICFDDVTVPFQLGCGHMYCASCLRHYLSSACENDTFPIVCIGDEGHCEKPIPIPTIEHFLPPSVFTRLLEVAFSTHIAKRPHELRYCKTADCAQIYRVATVPTALQCPSCMSAVCAACHGECHDGMSCAEYRMHRDPAEQERALEEWIQQQGGNVKKCPRCSRILEKNGGCNHMSCACGAHVCWRCLGVFPREEIYGHMNTAHGGIYDEDVDRARPAVIGGEQVNIQEQQELYVQARRIAAFAERARLLDEQQHERARLQVLDEQRRERVRRLLEQGRQEELRRRQEAERVRLHWEDVQRQRDLAEQTRRQNQNQSWCTIM</sequence>
<proteinExistence type="predicted"/>
<name>A0ACB8QWZ3_9AGAM</name>
<protein>
    <submittedName>
        <fullName evidence="1">Uncharacterized protein</fullName>
    </submittedName>
</protein>
<comment type="caution">
    <text evidence="1">The sequence shown here is derived from an EMBL/GenBank/DDBJ whole genome shotgun (WGS) entry which is preliminary data.</text>
</comment>
<reference evidence="1" key="2">
    <citation type="journal article" date="2022" name="New Phytol.">
        <title>Evolutionary transition to the ectomycorrhizal habit in the genomes of a hyperdiverse lineage of mushroom-forming fungi.</title>
        <authorList>
            <person name="Looney B."/>
            <person name="Miyauchi S."/>
            <person name="Morin E."/>
            <person name="Drula E."/>
            <person name="Courty P.E."/>
            <person name="Kohler A."/>
            <person name="Kuo A."/>
            <person name="LaButti K."/>
            <person name="Pangilinan J."/>
            <person name="Lipzen A."/>
            <person name="Riley R."/>
            <person name="Andreopoulos W."/>
            <person name="He G."/>
            <person name="Johnson J."/>
            <person name="Nolan M."/>
            <person name="Tritt A."/>
            <person name="Barry K.W."/>
            <person name="Grigoriev I.V."/>
            <person name="Nagy L.G."/>
            <person name="Hibbett D."/>
            <person name="Henrissat B."/>
            <person name="Matheny P.B."/>
            <person name="Labbe J."/>
            <person name="Martin F.M."/>
        </authorList>
    </citation>
    <scope>NUCLEOTIDE SEQUENCE</scope>
    <source>
        <strain evidence="1">EC-137</strain>
    </source>
</reference>
<accession>A0ACB8QWZ3</accession>
<organism evidence="1 2">
    <name type="scientific">Vararia minispora EC-137</name>
    <dbReference type="NCBI Taxonomy" id="1314806"/>
    <lineage>
        <taxon>Eukaryota</taxon>
        <taxon>Fungi</taxon>
        <taxon>Dikarya</taxon>
        <taxon>Basidiomycota</taxon>
        <taxon>Agaricomycotina</taxon>
        <taxon>Agaricomycetes</taxon>
        <taxon>Russulales</taxon>
        <taxon>Lachnocladiaceae</taxon>
        <taxon>Vararia</taxon>
    </lineage>
</organism>
<dbReference type="EMBL" id="MU273474">
    <property type="protein sequence ID" value="KAI0036177.1"/>
    <property type="molecule type" value="Genomic_DNA"/>
</dbReference>
<gene>
    <name evidence="1" type="ORF">K488DRAFT_41719</name>
</gene>
<dbReference type="Proteomes" id="UP000814128">
    <property type="component" value="Unassembled WGS sequence"/>
</dbReference>
<evidence type="ECO:0000313" key="1">
    <source>
        <dbReference type="EMBL" id="KAI0036177.1"/>
    </source>
</evidence>